<dbReference type="PANTHER" id="PTHR44394:SF1">
    <property type="entry name" value="BETA-ALANINE-ACTIVATING ENZYME"/>
    <property type="match status" value="1"/>
</dbReference>
<dbReference type="OrthoDB" id="10069592at2759"/>
<dbReference type="GO" id="GO:0031177">
    <property type="term" value="F:phosphopantetheine binding"/>
    <property type="evidence" value="ECO:0007669"/>
    <property type="project" value="InterPro"/>
</dbReference>
<dbReference type="PROSITE" id="PS50075">
    <property type="entry name" value="CARRIER"/>
    <property type="match status" value="1"/>
</dbReference>
<dbReference type="PROSITE" id="PS00012">
    <property type="entry name" value="PHOSPHOPANTETHEINE"/>
    <property type="match status" value="1"/>
</dbReference>
<dbReference type="Gene3D" id="3.30.300.30">
    <property type="match status" value="1"/>
</dbReference>
<evidence type="ECO:0000256" key="6">
    <source>
        <dbReference type="SAM" id="MobiDB-lite"/>
    </source>
</evidence>
<dbReference type="InterPro" id="IPR006162">
    <property type="entry name" value="Ppantetheine_attach_site"/>
</dbReference>
<dbReference type="Gene3D" id="1.10.1200.10">
    <property type="entry name" value="ACP-like"/>
    <property type="match status" value="1"/>
</dbReference>
<dbReference type="InterPro" id="IPR002372">
    <property type="entry name" value="PQQ_rpt_dom"/>
</dbReference>
<feature type="region of interest" description="Disordered" evidence="6">
    <location>
        <begin position="444"/>
        <end position="506"/>
    </location>
</feature>
<dbReference type="InterPro" id="IPR011047">
    <property type="entry name" value="Quinoprotein_ADH-like_sf"/>
</dbReference>
<dbReference type="Gene3D" id="2.40.128.630">
    <property type="match status" value="1"/>
</dbReference>
<comment type="catalytic activity">
    <reaction evidence="5">
        <text>acetyl-CoA + n malonyl-CoA + 2n NADPH + 2n H(+) = a long-chain fatty acid + (n+1) CoA + n CO2 + 2n NADP(+).</text>
        <dbReference type="EC" id="2.3.1.85"/>
    </reaction>
</comment>
<gene>
    <name evidence="8" type="ORF">CUNI_LOCUS18961</name>
</gene>
<evidence type="ECO:0000259" key="7">
    <source>
        <dbReference type="PROSITE" id="PS50075"/>
    </source>
</evidence>
<dbReference type="PANTHER" id="PTHR44394">
    <property type="entry name" value="BETA-ALANINE-ACTIVATING ENZYME"/>
    <property type="match status" value="1"/>
</dbReference>
<dbReference type="InterPro" id="IPR020806">
    <property type="entry name" value="PKS_PP-bd"/>
</dbReference>
<dbReference type="InterPro" id="IPR036736">
    <property type="entry name" value="ACP-like_sf"/>
</dbReference>
<dbReference type="Pfam" id="PF13570">
    <property type="entry name" value="Beta-prop_ACSF4"/>
    <property type="match status" value="1"/>
</dbReference>
<dbReference type="InterPro" id="IPR009081">
    <property type="entry name" value="PP-bd_ACP"/>
</dbReference>
<accession>A0A8S3ZVA7</accession>
<dbReference type="InterPro" id="IPR052091">
    <property type="entry name" value="Beta-ala_Activ/Resist"/>
</dbReference>
<dbReference type="EC" id="2.3.1.85" evidence="1"/>
<keyword evidence="4" id="KW-0597">Phosphoprotein</keyword>
<dbReference type="Pfam" id="PF00550">
    <property type="entry name" value="PP-binding"/>
    <property type="match status" value="1"/>
</dbReference>
<dbReference type="AlphaFoldDB" id="A0A8S3ZVA7"/>
<organism evidence="8 9">
    <name type="scientific">Candidula unifasciata</name>
    <dbReference type="NCBI Taxonomy" id="100452"/>
    <lineage>
        <taxon>Eukaryota</taxon>
        <taxon>Metazoa</taxon>
        <taxon>Spiralia</taxon>
        <taxon>Lophotrochozoa</taxon>
        <taxon>Mollusca</taxon>
        <taxon>Gastropoda</taxon>
        <taxon>Heterobranchia</taxon>
        <taxon>Euthyneura</taxon>
        <taxon>Panpulmonata</taxon>
        <taxon>Eupulmonata</taxon>
        <taxon>Stylommatophora</taxon>
        <taxon>Helicina</taxon>
        <taxon>Helicoidea</taxon>
        <taxon>Geomitridae</taxon>
        <taxon>Candidula</taxon>
    </lineage>
</organism>
<dbReference type="SMART" id="SM00823">
    <property type="entry name" value="PKS_PP"/>
    <property type="match status" value="1"/>
</dbReference>
<dbReference type="InterPro" id="IPR045851">
    <property type="entry name" value="AMP-bd_C_sf"/>
</dbReference>
<name>A0A8S3ZVA7_9EUPU</name>
<reference evidence="8" key="1">
    <citation type="submission" date="2021-04" db="EMBL/GenBank/DDBJ databases">
        <authorList>
            <consortium name="Molecular Ecology Group"/>
        </authorList>
    </citation>
    <scope>NUCLEOTIDE SEQUENCE</scope>
</reference>
<evidence type="ECO:0000313" key="8">
    <source>
        <dbReference type="EMBL" id="CAG5133403.1"/>
    </source>
</evidence>
<dbReference type="InterPro" id="IPR018391">
    <property type="entry name" value="PQQ_b-propeller_rpt"/>
</dbReference>
<dbReference type="SUPFAM" id="SSF47336">
    <property type="entry name" value="ACP-like"/>
    <property type="match status" value="1"/>
</dbReference>
<evidence type="ECO:0000256" key="4">
    <source>
        <dbReference type="ARBA" id="ARBA00022553"/>
    </source>
</evidence>
<feature type="compositionally biased region" description="Polar residues" evidence="6">
    <location>
        <begin position="453"/>
        <end position="479"/>
    </location>
</feature>
<evidence type="ECO:0000256" key="1">
    <source>
        <dbReference type="ARBA" id="ARBA00012873"/>
    </source>
</evidence>
<evidence type="ECO:0000256" key="5">
    <source>
        <dbReference type="ARBA" id="ARBA00044883"/>
    </source>
</evidence>
<proteinExistence type="predicted"/>
<dbReference type="SMART" id="SM00564">
    <property type="entry name" value="PQQ"/>
    <property type="match status" value="6"/>
</dbReference>
<dbReference type="Proteomes" id="UP000678393">
    <property type="component" value="Unassembled WGS sequence"/>
</dbReference>
<evidence type="ECO:0000313" key="9">
    <source>
        <dbReference type="Proteomes" id="UP000678393"/>
    </source>
</evidence>
<keyword evidence="3" id="KW-0596">Phosphopantetheine</keyword>
<keyword evidence="9" id="KW-1185">Reference proteome</keyword>
<feature type="domain" description="Carrier" evidence="7">
    <location>
        <begin position="129"/>
        <end position="211"/>
    </location>
</feature>
<sequence length="854" mass="92276">MVCKEVTGVLDCTAVLDQPNLMVFIIPDLSTIDGHLTGPADGLRAASMVSDRQAGHQPPDEANFSVSSHDTGWSRLQQKLSAHIQGSLSSHYVPTTFVKIAGHFPLTQNGKLDKKQLLKMGYEELKAGLEIKNVQHLSQQVWMVNLPAPPEAIQDTSNFISLGGDSLAAVRVINQLESLFGCSLPSLLDVLVNREFWHFVEELQRYVSLRLSDTSWTQTPLRASRLASDSLGSNNVTSSVHYDTSAGEKTVNGAKQDIHSLGVYNKRLQTPKHKQAVADGWTGSKVAKLTDMSTPSATAALAKSLPLLSELHEYRQSLVDTHSNASSKSQEKPECHKENLGMSYGAKKYPEASTVTVEAQTRHSSQALGKLESEDDNPGLSWDVDAALRRQEGLILPVGTCSRSSSMHQKRLVSRQGNPELGIDADATALSHTDHLLPSGTLLESSHKHQGRENSQQDGSESGTATDDSAERQVTSNSPIRIISRGSVRQKGGSTPGVEPSRRLTTSIPSDTCEYKAYHCHAMESNATVGGSLTQTLKTVLELTLTWKFDTKKCVDASPLVVEQGGVTLVYIGSHSGQFSAIDIFTGSCLWSVTLPDRIESSACCSLCGSYVIVGCYDGMLYVINATSGFVVWKFQTGDMVKCSPVVDDHTGFVICGSHDGYLYCLDVKEKLCVWKCHLGGGSVFSSPVVDTAARLVYAASLAGTVLAICADSGTVRWVYDLQKPVFSSLSLIGHSLLIGCVDGNLYSLNSLGHKEWTFSTKAPVFSTPVVHKSSIVLGSHDHHVYCLTDSGQQTWTFQASSPVYATAFASALTTSTENDQYPCTDPPLENSTLKALLTSCAATTMFQGCDRRN</sequence>
<dbReference type="EMBL" id="CAJHNH020006190">
    <property type="protein sequence ID" value="CAG5133403.1"/>
    <property type="molecule type" value="Genomic_DNA"/>
</dbReference>
<dbReference type="GO" id="GO:0043041">
    <property type="term" value="P:amino acid activation for nonribosomal peptide biosynthetic process"/>
    <property type="evidence" value="ECO:0007669"/>
    <property type="project" value="TreeGrafter"/>
</dbReference>
<evidence type="ECO:0000256" key="3">
    <source>
        <dbReference type="ARBA" id="ARBA00022450"/>
    </source>
</evidence>
<evidence type="ECO:0000256" key="2">
    <source>
        <dbReference type="ARBA" id="ARBA00018769"/>
    </source>
</evidence>
<dbReference type="InterPro" id="IPR015943">
    <property type="entry name" value="WD40/YVTN_repeat-like_dom_sf"/>
</dbReference>
<dbReference type="Gene3D" id="2.130.10.10">
    <property type="entry name" value="YVTN repeat-like/Quinoprotein amine dehydrogenase"/>
    <property type="match status" value="1"/>
</dbReference>
<comment type="caution">
    <text evidence="8">The sequence shown here is derived from an EMBL/GenBank/DDBJ whole genome shotgun (WGS) entry which is preliminary data.</text>
</comment>
<protein>
    <recommendedName>
        <fullName evidence="2">Fatty acid synthase</fullName>
        <ecNumber evidence="1">2.3.1.85</ecNumber>
    </recommendedName>
</protein>
<dbReference type="GO" id="GO:0004312">
    <property type="term" value="F:fatty acid synthase activity"/>
    <property type="evidence" value="ECO:0007669"/>
    <property type="project" value="UniProtKB-EC"/>
</dbReference>
<dbReference type="SUPFAM" id="SSF56801">
    <property type="entry name" value="Acetyl-CoA synthetase-like"/>
    <property type="match status" value="1"/>
</dbReference>
<dbReference type="SUPFAM" id="SSF50998">
    <property type="entry name" value="Quinoprotein alcohol dehydrogenase-like"/>
    <property type="match status" value="1"/>
</dbReference>